<organism evidence="2 3">
    <name type="scientific">Dreissena polymorpha</name>
    <name type="common">Zebra mussel</name>
    <name type="synonym">Mytilus polymorpha</name>
    <dbReference type="NCBI Taxonomy" id="45954"/>
    <lineage>
        <taxon>Eukaryota</taxon>
        <taxon>Metazoa</taxon>
        <taxon>Spiralia</taxon>
        <taxon>Lophotrochozoa</taxon>
        <taxon>Mollusca</taxon>
        <taxon>Bivalvia</taxon>
        <taxon>Autobranchia</taxon>
        <taxon>Heteroconchia</taxon>
        <taxon>Euheterodonta</taxon>
        <taxon>Imparidentia</taxon>
        <taxon>Neoheterodontei</taxon>
        <taxon>Myida</taxon>
        <taxon>Dreissenoidea</taxon>
        <taxon>Dreissenidae</taxon>
        <taxon>Dreissena</taxon>
    </lineage>
</organism>
<feature type="region of interest" description="Disordered" evidence="1">
    <location>
        <begin position="22"/>
        <end position="61"/>
    </location>
</feature>
<sequence>MKHTASGALGIEIPEFCKVTFSPGDVGKPDSSHPDGLKSPQEAASSHPQVTSSHFSSNNGTSDIDYLLKKEYSKELTCSNKVFLQTFMTSEHPGSHVFEQTRNIFIRIQDII</sequence>
<feature type="compositionally biased region" description="Basic and acidic residues" evidence="1">
    <location>
        <begin position="27"/>
        <end position="36"/>
    </location>
</feature>
<feature type="compositionally biased region" description="Polar residues" evidence="1">
    <location>
        <begin position="42"/>
        <end position="61"/>
    </location>
</feature>
<evidence type="ECO:0000313" key="3">
    <source>
        <dbReference type="Proteomes" id="UP000828390"/>
    </source>
</evidence>
<evidence type="ECO:0000256" key="1">
    <source>
        <dbReference type="SAM" id="MobiDB-lite"/>
    </source>
</evidence>
<dbReference type="Proteomes" id="UP000828390">
    <property type="component" value="Unassembled WGS sequence"/>
</dbReference>
<gene>
    <name evidence="2" type="ORF">DPMN_050093</name>
</gene>
<protein>
    <submittedName>
        <fullName evidence="2">Uncharacterized protein</fullName>
    </submittedName>
</protein>
<dbReference type="AlphaFoldDB" id="A0A9D4CG37"/>
<reference evidence="2" key="1">
    <citation type="journal article" date="2019" name="bioRxiv">
        <title>The Genome of the Zebra Mussel, Dreissena polymorpha: A Resource for Invasive Species Research.</title>
        <authorList>
            <person name="McCartney M.A."/>
            <person name="Auch B."/>
            <person name="Kono T."/>
            <person name="Mallez S."/>
            <person name="Zhang Y."/>
            <person name="Obille A."/>
            <person name="Becker A."/>
            <person name="Abrahante J.E."/>
            <person name="Garbe J."/>
            <person name="Badalamenti J.P."/>
            <person name="Herman A."/>
            <person name="Mangelson H."/>
            <person name="Liachko I."/>
            <person name="Sullivan S."/>
            <person name="Sone E.D."/>
            <person name="Koren S."/>
            <person name="Silverstein K.A.T."/>
            <person name="Beckman K.B."/>
            <person name="Gohl D.M."/>
        </authorList>
    </citation>
    <scope>NUCLEOTIDE SEQUENCE</scope>
    <source>
        <strain evidence="2">Duluth1</strain>
        <tissue evidence="2">Whole animal</tissue>
    </source>
</reference>
<proteinExistence type="predicted"/>
<keyword evidence="3" id="KW-1185">Reference proteome</keyword>
<evidence type="ECO:0000313" key="2">
    <source>
        <dbReference type="EMBL" id="KAH3724277.1"/>
    </source>
</evidence>
<dbReference type="EMBL" id="JAIWYP010000012">
    <property type="protein sequence ID" value="KAH3724277.1"/>
    <property type="molecule type" value="Genomic_DNA"/>
</dbReference>
<comment type="caution">
    <text evidence="2">The sequence shown here is derived from an EMBL/GenBank/DDBJ whole genome shotgun (WGS) entry which is preliminary data.</text>
</comment>
<name>A0A9D4CG37_DREPO</name>
<accession>A0A9D4CG37</accession>
<reference evidence="2" key="2">
    <citation type="submission" date="2020-11" db="EMBL/GenBank/DDBJ databases">
        <authorList>
            <person name="McCartney M.A."/>
            <person name="Auch B."/>
            <person name="Kono T."/>
            <person name="Mallez S."/>
            <person name="Becker A."/>
            <person name="Gohl D.M."/>
            <person name="Silverstein K.A.T."/>
            <person name="Koren S."/>
            <person name="Bechman K.B."/>
            <person name="Herman A."/>
            <person name="Abrahante J.E."/>
            <person name="Garbe J."/>
        </authorList>
    </citation>
    <scope>NUCLEOTIDE SEQUENCE</scope>
    <source>
        <strain evidence="2">Duluth1</strain>
        <tissue evidence="2">Whole animal</tissue>
    </source>
</reference>